<evidence type="ECO:0000256" key="1">
    <source>
        <dbReference type="ARBA" id="ARBA00023002"/>
    </source>
</evidence>
<keyword evidence="2" id="KW-0472">Membrane</keyword>
<feature type="transmembrane region" description="Helical" evidence="2">
    <location>
        <begin position="15"/>
        <end position="35"/>
    </location>
</feature>
<accession>A0A382BSQ4</accession>
<dbReference type="InterPro" id="IPR036188">
    <property type="entry name" value="FAD/NAD-bd_sf"/>
</dbReference>
<dbReference type="Gene3D" id="3.30.9.10">
    <property type="entry name" value="D-Amino Acid Oxidase, subunit A, domain 2"/>
    <property type="match status" value="1"/>
</dbReference>
<reference evidence="4" key="1">
    <citation type="submission" date="2018-05" db="EMBL/GenBank/DDBJ databases">
        <authorList>
            <person name="Lanie J.A."/>
            <person name="Ng W.-L."/>
            <person name="Kazmierczak K.M."/>
            <person name="Andrzejewski T.M."/>
            <person name="Davidsen T.M."/>
            <person name="Wayne K.J."/>
            <person name="Tettelin H."/>
            <person name="Glass J.I."/>
            <person name="Rusch D."/>
            <person name="Podicherti R."/>
            <person name="Tsui H.-C.T."/>
            <person name="Winkler M.E."/>
        </authorList>
    </citation>
    <scope>NUCLEOTIDE SEQUENCE</scope>
</reference>
<keyword evidence="1" id="KW-0560">Oxidoreductase</keyword>
<organism evidence="4">
    <name type="scientific">marine metagenome</name>
    <dbReference type="NCBI Taxonomy" id="408172"/>
    <lineage>
        <taxon>unclassified sequences</taxon>
        <taxon>metagenomes</taxon>
        <taxon>ecological metagenomes</taxon>
    </lineage>
</organism>
<dbReference type="PANTHER" id="PTHR13847:SF289">
    <property type="entry name" value="GLYCINE OXIDASE"/>
    <property type="match status" value="1"/>
</dbReference>
<dbReference type="AlphaFoldDB" id="A0A382BSQ4"/>
<dbReference type="EMBL" id="UINC01031133">
    <property type="protein sequence ID" value="SVB16694.1"/>
    <property type="molecule type" value="Genomic_DNA"/>
</dbReference>
<dbReference type="Pfam" id="PF01266">
    <property type="entry name" value="DAO"/>
    <property type="match status" value="1"/>
</dbReference>
<gene>
    <name evidence="4" type="ORF">METZ01_LOCUS169548</name>
</gene>
<feature type="domain" description="FAD dependent oxidoreductase" evidence="3">
    <location>
        <begin position="14"/>
        <end position="180"/>
    </location>
</feature>
<dbReference type="GO" id="GO:0005737">
    <property type="term" value="C:cytoplasm"/>
    <property type="evidence" value="ECO:0007669"/>
    <property type="project" value="TreeGrafter"/>
</dbReference>
<name>A0A382BSQ4_9ZZZZ</name>
<evidence type="ECO:0000313" key="4">
    <source>
        <dbReference type="EMBL" id="SVB16694.1"/>
    </source>
</evidence>
<dbReference type="SUPFAM" id="SSF51905">
    <property type="entry name" value="FAD/NAD(P)-binding domain"/>
    <property type="match status" value="1"/>
</dbReference>
<evidence type="ECO:0000256" key="2">
    <source>
        <dbReference type="SAM" id="Phobius"/>
    </source>
</evidence>
<sequence>MMTSGKTKLPSSVDIVVIGGGIIGLSFAYEAAAAGRSVLVVERRRCGSGATPVAAGMLAPVSEAEATLPGMVEFGLESSRLYPDFIARTEADSGMKCGYRTEGTLSVAADRDQMEQLEHRAATHEELGLKAQRLSAREVQQLEPGLSARIVGGLRTGIDCQVDPRALSAALVVAGSARGVV</sequence>
<protein>
    <recommendedName>
        <fullName evidence="3">FAD dependent oxidoreductase domain-containing protein</fullName>
    </recommendedName>
</protein>
<evidence type="ECO:0000259" key="3">
    <source>
        <dbReference type="Pfam" id="PF01266"/>
    </source>
</evidence>
<dbReference type="Gene3D" id="3.50.50.60">
    <property type="entry name" value="FAD/NAD(P)-binding domain"/>
    <property type="match status" value="1"/>
</dbReference>
<dbReference type="InterPro" id="IPR006076">
    <property type="entry name" value="FAD-dep_OxRdtase"/>
</dbReference>
<feature type="non-terminal residue" evidence="4">
    <location>
        <position position="181"/>
    </location>
</feature>
<keyword evidence="2" id="KW-1133">Transmembrane helix</keyword>
<dbReference type="GO" id="GO:0016491">
    <property type="term" value="F:oxidoreductase activity"/>
    <property type="evidence" value="ECO:0007669"/>
    <property type="project" value="UniProtKB-KW"/>
</dbReference>
<proteinExistence type="predicted"/>
<dbReference type="PANTHER" id="PTHR13847">
    <property type="entry name" value="SARCOSINE DEHYDROGENASE-RELATED"/>
    <property type="match status" value="1"/>
</dbReference>
<keyword evidence="2" id="KW-0812">Transmembrane</keyword>